<dbReference type="GO" id="GO:0042542">
    <property type="term" value="P:response to hydrogen peroxide"/>
    <property type="evidence" value="ECO:0007669"/>
    <property type="project" value="UniProtKB-ARBA"/>
</dbReference>
<protein>
    <recommendedName>
        <fullName evidence="2">BTB domain-containing protein</fullName>
    </recommendedName>
</protein>
<reference evidence="3 4" key="1">
    <citation type="journal article" date="2011" name="Science">
        <title>The ecoresponsive genome of Daphnia pulex.</title>
        <authorList>
            <person name="Colbourne J.K."/>
            <person name="Pfrender M.E."/>
            <person name="Gilbert D."/>
            <person name="Thomas W.K."/>
            <person name="Tucker A."/>
            <person name="Oakley T.H."/>
            <person name="Tokishita S."/>
            <person name="Aerts A."/>
            <person name="Arnold G.J."/>
            <person name="Basu M.K."/>
            <person name="Bauer D.J."/>
            <person name="Caceres C.E."/>
            <person name="Carmel L."/>
            <person name="Casola C."/>
            <person name="Choi J.H."/>
            <person name="Detter J.C."/>
            <person name="Dong Q."/>
            <person name="Dusheyko S."/>
            <person name="Eads B.D."/>
            <person name="Frohlich T."/>
            <person name="Geiler-Samerotte K.A."/>
            <person name="Gerlach D."/>
            <person name="Hatcher P."/>
            <person name="Jogdeo S."/>
            <person name="Krijgsveld J."/>
            <person name="Kriventseva E.V."/>
            <person name="Kultz D."/>
            <person name="Laforsch C."/>
            <person name="Lindquist E."/>
            <person name="Lopez J."/>
            <person name="Manak J.R."/>
            <person name="Muller J."/>
            <person name="Pangilinan J."/>
            <person name="Patwardhan R.P."/>
            <person name="Pitluck S."/>
            <person name="Pritham E.J."/>
            <person name="Rechtsteiner A."/>
            <person name="Rho M."/>
            <person name="Rogozin I.B."/>
            <person name="Sakarya O."/>
            <person name="Salamov A."/>
            <person name="Schaack S."/>
            <person name="Shapiro H."/>
            <person name="Shiga Y."/>
            <person name="Skalitzky C."/>
            <person name="Smith Z."/>
            <person name="Souvorov A."/>
            <person name="Sung W."/>
            <person name="Tang Z."/>
            <person name="Tsuchiya D."/>
            <person name="Tu H."/>
            <person name="Vos H."/>
            <person name="Wang M."/>
            <person name="Wolf Y.I."/>
            <person name="Yamagata H."/>
            <person name="Yamada T."/>
            <person name="Ye Y."/>
            <person name="Shaw J.R."/>
            <person name="Andrews J."/>
            <person name="Crease T.J."/>
            <person name="Tang H."/>
            <person name="Lucas S.M."/>
            <person name="Robertson H.M."/>
            <person name="Bork P."/>
            <person name="Koonin E.V."/>
            <person name="Zdobnov E.M."/>
            <person name="Grigoriev I.V."/>
            <person name="Lynch M."/>
            <person name="Boore J.L."/>
        </authorList>
    </citation>
    <scope>NUCLEOTIDE SEQUENCE [LARGE SCALE GENOMIC DNA]</scope>
</reference>
<dbReference type="SUPFAM" id="SSF54695">
    <property type="entry name" value="POZ domain"/>
    <property type="match status" value="1"/>
</dbReference>
<evidence type="ECO:0000259" key="2">
    <source>
        <dbReference type="PROSITE" id="PS50097"/>
    </source>
</evidence>
<dbReference type="GO" id="GO:0005737">
    <property type="term" value="C:cytoplasm"/>
    <property type="evidence" value="ECO:0000318"/>
    <property type="project" value="GO_Central"/>
</dbReference>
<dbReference type="SMART" id="SM00225">
    <property type="entry name" value="BTB"/>
    <property type="match status" value="1"/>
</dbReference>
<dbReference type="EMBL" id="GL732573">
    <property type="protein sequence ID" value="EFX75748.1"/>
    <property type="molecule type" value="Genomic_DNA"/>
</dbReference>
<dbReference type="FunFam" id="3.30.710.10:FF:000186">
    <property type="entry name" value="Uncharacterized protein"/>
    <property type="match status" value="1"/>
</dbReference>
<dbReference type="GO" id="GO:0031625">
    <property type="term" value="F:ubiquitin protein ligase binding"/>
    <property type="evidence" value="ECO:0000318"/>
    <property type="project" value="GO_Central"/>
</dbReference>
<dbReference type="OrthoDB" id="6359816at2759"/>
<dbReference type="InParanoid" id="E9GXV7"/>
<dbReference type="eggNOG" id="KOG1987">
    <property type="taxonomic scope" value="Eukaryota"/>
</dbReference>
<dbReference type="GO" id="GO:0043161">
    <property type="term" value="P:proteasome-mediated ubiquitin-dependent protein catabolic process"/>
    <property type="evidence" value="ECO:0000318"/>
    <property type="project" value="GO_Central"/>
</dbReference>
<dbReference type="Gene3D" id="3.30.710.10">
    <property type="entry name" value="Potassium Channel Kv1.1, Chain A"/>
    <property type="match status" value="1"/>
</dbReference>
<dbReference type="AlphaFoldDB" id="E9GXV7"/>
<name>E9GXV7_DAPPU</name>
<dbReference type="GO" id="GO:0005634">
    <property type="term" value="C:nucleus"/>
    <property type="evidence" value="ECO:0000318"/>
    <property type="project" value="GO_Central"/>
</dbReference>
<dbReference type="OMA" id="MIELWID"/>
<dbReference type="PANTHER" id="PTHR24413">
    <property type="entry name" value="SPECKLE-TYPE POZ PROTEIN"/>
    <property type="match status" value="1"/>
</dbReference>
<dbReference type="GO" id="GO:0009751">
    <property type="term" value="P:response to salicylic acid"/>
    <property type="evidence" value="ECO:0007669"/>
    <property type="project" value="UniProtKB-ARBA"/>
</dbReference>
<dbReference type="Proteomes" id="UP000000305">
    <property type="component" value="Unassembled WGS sequence"/>
</dbReference>
<accession>E9GXV7</accession>
<evidence type="ECO:0000256" key="1">
    <source>
        <dbReference type="ARBA" id="ARBA00022723"/>
    </source>
</evidence>
<feature type="domain" description="BTB" evidence="2">
    <location>
        <begin position="169"/>
        <end position="232"/>
    </location>
</feature>
<dbReference type="PROSITE" id="PS50097">
    <property type="entry name" value="BTB"/>
    <property type="match status" value="1"/>
</dbReference>
<dbReference type="GO" id="GO:0030162">
    <property type="term" value="P:regulation of proteolysis"/>
    <property type="evidence" value="ECO:0000318"/>
    <property type="project" value="GO_Central"/>
</dbReference>
<dbReference type="Gene3D" id="1.25.40.420">
    <property type="match status" value="1"/>
</dbReference>
<dbReference type="FunFam" id="1.25.40.420:FF:000012">
    <property type="entry name" value="BTB/POZ and TAZ domain-containing protein 2"/>
    <property type="match status" value="1"/>
</dbReference>
<dbReference type="KEGG" id="dpx:DAPPUDRAFT_306638"/>
<dbReference type="Pfam" id="PF00651">
    <property type="entry name" value="BTB"/>
    <property type="match status" value="1"/>
</dbReference>
<keyword evidence="1" id="KW-0479">Metal-binding</keyword>
<dbReference type="GO" id="GO:0046872">
    <property type="term" value="F:metal ion binding"/>
    <property type="evidence" value="ECO:0007669"/>
    <property type="project" value="UniProtKB-KW"/>
</dbReference>
<evidence type="ECO:0000313" key="3">
    <source>
        <dbReference type="EMBL" id="EFX75748.1"/>
    </source>
</evidence>
<organism evidence="3 4">
    <name type="scientific">Daphnia pulex</name>
    <name type="common">Water flea</name>
    <dbReference type="NCBI Taxonomy" id="6669"/>
    <lineage>
        <taxon>Eukaryota</taxon>
        <taxon>Metazoa</taxon>
        <taxon>Ecdysozoa</taxon>
        <taxon>Arthropoda</taxon>
        <taxon>Crustacea</taxon>
        <taxon>Branchiopoda</taxon>
        <taxon>Diplostraca</taxon>
        <taxon>Cladocera</taxon>
        <taxon>Anomopoda</taxon>
        <taxon>Daphniidae</taxon>
        <taxon>Daphnia</taxon>
    </lineage>
</organism>
<gene>
    <name evidence="3" type="ORF">DAPPUDRAFT_306638</name>
</gene>
<dbReference type="InterPro" id="IPR000210">
    <property type="entry name" value="BTB/POZ_dom"/>
</dbReference>
<evidence type="ECO:0000313" key="4">
    <source>
        <dbReference type="Proteomes" id="UP000000305"/>
    </source>
</evidence>
<sequence length="345" mass="39231">MTGKAMSGKVIVKEVRFGLFRVVWKLSLEKGKNVKYHQEFLLEGRNFKISTRNTAYSNYVTLKFISCSDHSASQPEDDQSKRLKLEEELVLPELKNLSDSVKVMYLGKSSKSEPQTGNDPIKWEFSSSQILSGNKTSMIELWIDFGTNEANEKVVINGLSEILHNQTLCDVKFKFTNSEEIGAHVAILTARSPVFAAMLQSDFVESKTRIVNIADSEMNVFKEMLVYLYTGKAPKLTENNFTQSVYEVADKYGVKSLKDDCVNLLVTQLSNNNAMEVLVWAQFHSLSKLFEKALRFIAKNSEVLCSQPAWLDFMKDHPKLWLEINQRMAELIAEGYEVGLFSDEE</sequence>
<dbReference type="InterPro" id="IPR011333">
    <property type="entry name" value="SKP1/BTB/POZ_sf"/>
</dbReference>
<dbReference type="GO" id="GO:0005516">
    <property type="term" value="F:calmodulin binding"/>
    <property type="evidence" value="ECO:0007669"/>
    <property type="project" value="UniProtKB-ARBA"/>
</dbReference>
<keyword evidence="4" id="KW-1185">Reference proteome</keyword>
<proteinExistence type="predicted"/>
<dbReference type="HOGENOM" id="CLU_050585_1_0_1"/>